<evidence type="ECO:0000313" key="2">
    <source>
        <dbReference type="Proteomes" id="UP001056120"/>
    </source>
</evidence>
<comment type="caution">
    <text evidence="1">The sequence shown here is derived from an EMBL/GenBank/DDBJ whole genome shotgun (WGS) entry which is preliminary data.</text>
</comment>
<evidence type="ECO:0000313" key="1">
    <source>
        <dbReference type="EMBL" id="KAI3676130.1"/>
    </source>
</evidence>
<dbReference type="EMBL" id="CM042046">
    <property type="protein sequence ID" value="KAI3676130.1"/>
    <property type="molecule type" value="Genomic_DNA"/>
</dbReference>
<reference evidence="1 2" key="2">
    <citation type="journal article" date="2022" name="Mol. Ecol. Resour.">
        <title>The genomes of chicory, endive, great burdock and yacon provide insights into Asteraceae paleo-polyploidization history and plant inulin production.</title>
        <authorList>
            <person name="Fan W."/>
            <person name="Wang S."/>
            <person name="Wang H."/>
            <person name="Wang A."/>
            <person name="Jiang F."/>
            <person name="Liu H."/>
            <person name="Zhao H."/>
            <person name="Xu D."/>
            <person name="Zhang Y."/>
        </authorList>
    </citation>
    <scope>NUCLEOTIDE SEQUENCE [LARGE SCALE GENOMIC DNA]</scope>
    <source>
        <strain evidence="2">cv. Yunnan</strain>
        <tissue evidence="1">Leaves</tissue>
    </source>
</reference>
<keyword evidence="2" id="KW-1185">Reference proteome</keyword>
<organism evidence="1 2">
    <name type="scientific">Smallanthus sonchifolius</name>
    <dbReference type="NCBI Taxonomy" id="185202"/>
    <lineage>
        <taxon>Eukaryota</taxon>
        <taxon>Viridiplantae</taxon>
        <taxon>Streptophyta</taxon>
        <taxon>Embryophyta</taxon>
        <taxon>Tracheophyta</taxon>
        <taxon>Spermatophyta</taxon>
        <taxon>Magnoliopsida</taxon>
        <taxon>eudicotyledons</taxon>
        <taxon>Gunneridae</taxon>
        <taxon>Pentapetalae</taxon>
        <taxon>asterids</taxon>
        <taxon>campanulids</taxon>
        <taxon>Asterales</taxon>
        <taxon>Asteraceae</taxon>
        <taxon>Asteroideae</taxon>
        <taxon>Heliantheae alliance</taxon>
        <taxon>Millerieae</taxon>
        <taxon>Smallanthus</taxon>
    </lineage>
</organism>
<name>A0ACB8Y1I4_9ASTR</name>
<sequence>MRCWRVDLKLMKDFFIDAVENEAVIQRGGRVEGNKPNMPQKIFVAYVLLIILYRSSVVFFVIVIVIQVHVDKRVPIGAGLGGGSSNAATALWAANQLNGCLATDKELQEWSSKIGSDVPFFSNGAAYYTGRGEIVQDIPSSVPFDLTMILIKAPKACSTTELYKGICRRAVPHRDLRENGSGEREKNDVGDRFYDDGQRLGFRWPSTVLEPGCLWFHSFFFLIYLLSSATELLGVLFPRMRFLLASMVLGVAGFVAKEGSKLGSYPSNLLRCMSLNDTYRKKTLFFLF</sequence>
<reference evidence="2" key="1">
    <citation type="journal article" date="2022" name="Mol. Ecol. Resour.">
        <title>The genomes of chicory, endive, great burdock and yacon provide insights into Asteraceae palaeo-polyploidization history and plant inulin production.</title>
        <authorList>
            <person name="Fan W."/>
            <person name="Wang S."/>
            <person name="Wang H."/>
            <person name="Wang A."/>
            <person name="Jiang F."/>
            <person name="Liu H."/>
            <person name="Zhao H."/>
            <person name="Xu D."/>
            <person name="Zhang Y."/>
        </authorList>
    </citation>
    <scope>NUCLEOTIDE SEQUENCE [LARGE SCALE GENOMIC DNA]</scope>
    <source>
        <strain evidence="2">cv. Yunnan</strain>
    </source>
</reference>
<dbReference type="Proteomes" id="UP001056120">
    <property type="component" value="Linkage Group LG29"/>
</dbReference>
<proteinExistence type="predicted"/>
<gene>
    <name evidence="1" type="ORF">L1987_85730</name>
</gene>
<accession>A0ACB8Y1I4</accession>
<protein>
    <submittedName>
        <fullName evidence="1">Uncharacterized protein</fullName>
    </submittedName>
</protein>